<dbReference type="Gene3D" id="3.90.120.10">
    <property type="entry name" value="DNA Methylase, subunit A, domain 2"/>
    <property type="match status" value="1"/>
</dbReference>
<dbReference type="InterPro" id="IPR050390">
    <property type="entry name" value="C5-Methyltransferase"/>
</dbReference>
<evidence type="ECO:0000313" key="10">
    <source>
        <dbReference type="Proteomes" id="UP000231644"/>
    </source>
</evidence>
<keyword evidence="2 6" id="KW-0808">Transferase</keyword>
<dbReference type="GO" id="GO:0003886">
    <property type="term" value="F:DNA (cytosine-5-)-methyltransferase activity"/>
    <property type="evidence" value="ECO:0007669"/>
    <property type="project" value="UniProtKB-EC"/>
</dbReference>
<dbReference type="SUPFAM" id="SSF53335">
    <property type="entry name" value="S-adenosyl-L-methionine-dependent methyltransferases"/>
    <property type="match status" value="1"/>
</dbReference>
<dbReference type="InterPro" id="IPR018117">
    <property type="entry name" value="C5_DNA_meth_AS"/>
</dbReference>
<proteinExistence type="inferred from homology"/>
<dbReference type="GO" id="GO:0032259">
    <property type="term" value="P:methylation"/>
    <property type="evidence" value="ECO:0007669"/>
    <property type="project" value="UniProtKB-KW"/>
</dbReference>
<dbReference type="PROSITE" id="PS51679">
    <property type="entry name" value="SAM_MT_C5"/>
    <property type="match status" value="1"/>
</dbReference>
<dbReference type="Pfam" id="PF00145">
    <property type="entry name" value="DNA_methylase"/>
    <property type="match status" value="1"/>
</dbReference>
<dbReference type="AlphaFoldDB" id="A0A1I1MF50"/>
<dbReference type="PANTHER" id="PTHR10629:SF52">
    <property type="entry name" value="DNA (CYTOSINE-5)-METHYLTRANSFERASE 1"/>
    <property type="match status" value="1"/>
</dbReference>
<evidence type="ECO:0000256" key="6">
    <source>
        <dbReference type="PROSITE-ProRule" id="PRU01016"/>
    </source>
</evidence>
<evidence type="ECO:0000313" key="9">
    <source>
        <dbReference type="EMBL" id="SFC83815.1"/>
    </source>
</evidence>
<evidence type="ECO:0000256" key="1">
    <source>
        <dbReference type="ARBA" id="ARBA00022603"/>
    </source>
</evidence>
<dbReference type="GO" id="GO:0009307">
    <property type="term" value="P:DNA restriction-modification system"/>
    <property type="evidence" value="ECO:0007669"/>
    <property type="project" value="UniProtKB-KW"/>
</dbReference>
<dbReference type="Proteomes" id="UP000231644">
    <property type="component" value="Unassembled WGS sequence"/>
</dbReference>
<evidence type="ECO:0000256" key="3">
    <source>
        <dbReference type="ARBA" id="ARBA00022691"/>
    </source>
</evidence>
<dbReference type="EMBL" id="FOLX01000001">
    <property type="protein sequence ID" value="SFC83815.1"/>
    <property type="molecule type" value="Genomic_DNA"/>
</dbReference>
<evidence type="ECO:0000256" key="4">
    <source>
        <dbReference type="ARBA" id="ARBA00022747"/>
    </source>
</evidence>
<evidence type="ECO:0000256" key="5">
    <source>
        <dbReference type="ARBA" id="ARBA00047422"/>
    </source>
</evidence>
<comment type="catalytic activity">
    <reaction evidence="5 8">
        <text>a 2'-deoxycytidine in DNA + S-adenosyl-L-methionine = a 5-methyl-2'-deoxycytidine in DNA + S-adenosyl-L-homocysteine + H(+)</text>
        <dbReference type="Rhea" id="RHEA:13681"/>
        <dbReference type="Rhea" id="RHEA-COMP:11369"/>
        <dbReference type="Rhea" id="RHEA-COMP:11370"/>
        <dbReference type="ChEBI" id="CHEBI:15378"/>
        <dbReference type="ChEBI" id="CHEBI:57856"/>
        <dbReference type="ChEBI" id="CHEBI:59789"/>
        <dbReference type="ChEBI" id="CHEBI:85452"/>
        <dbReference type="ChEBI" id="CHEBI:85454"/>
        <dbReference type="EC" id="2.1.1.37"/>
    </reaction>
</comment>
<dbReference type="RefSeq" id="WP_093447800.1">
    <property type="nucleotide sequence ID" value="NZ_FNZG01000001.1"/>
</dbReference>
<organism evidence="9 10">
    <name type="scientific">Pseudooceanicola nitratireducens</name>
    <dbReference type="NCBI Taxonomy" id="517719"/>
    <lineage>
        <taxon>Bacteria</taxon>
        <taxon>Pseudomonadati</taxon>
        <taxon>Pseudomonadota</taxon>
        <taxon>Alphaproteobacteria</taxon>
        <taxon>Rhodobacterales</taxon>
        <taxon>Paracoccaceae</taxon>
        <taxon>Pseudooceanicola</taxon>
    </lineage>
</organism>
<keyword evidence="4" id="KW-0680">Restriction system</keyword>
<protein>
    <recommendedName>
        <fullName evidence="8">Cytosine-specific methyltransferase</fullName>
        <ecNumber evidence="8">2.1.1.37</ecNumber>
    </recommendedName>
</protein>
<evidence type="ECO:0000256" key="8">
    <source>
        <dbReference type="RuleBase" id="RU000417"/>
    </source>
</evidence>
<accession>A0A1I1MF50</accession>
<dbReference type="OrthoDB" id="9813719at2"/>
<dbReference type="STRING" id="517719.SAMN05421762_2383"/>
<dbReference type="GO" id="GO:0044027">
    <property type="term" value="P:negative regulation of gene expression via chromosomal CpG island methylation"/>
    <property type="evidence" value="ECO:0007669"/>
    <property type="project" value="TreeGrafter"/>
</dbReference>
<dbReference type="PRINTS" id="PR00105">
    <property type="entry name" value="C5METTRFRASE"/>
</dbReference>
<dbReference type="Gene3D" id="3.40.50.150">
    <property type="entry name" value="Vaccinia Virus protein VP39"/>
    <property type="match status" value="1"/>
</dbReference>
<evidence type="ECO:0000256" key="2">
    <source>
        <dbReference type="ARBA" id="ARBA00022679"/>
    </source>
</evidence>
<dbReference type="NCBIfam" id="TIGR00675">
    <property type="entry name" value="dcm"/>
    <property type="match status" value="1"/>
</dbReference>
<dbReference type="InterPro" id="IPR001525">
    <property type="entry name" value="C5_MeTfrase"/>
</dbReference>
<dbReference type="GO" id="GO:0003677">
    <property type="term" value="F:DNA binding"/>
    <property type="evidence" value="ECO:0007669"/>
    <property type="project" value="TreeGrafter"/>
</dbReference>
<feature type="active site" evidence="6">
    <location>
        <position position="86"/>
    </location>
</feature>
<name>A0A1I1MF50_9RHOB</name>
<evidence type="ECO:0000256" key="7">
    <source>
        <dbReference type="RuleBase" id="RU000416"/>
    </source>
</evidence>
<keyword evidence="1 6" id="KW-0489">Methyltransferase</keyword>
<reference evidence="9 10" key="1">
    <citation type="submission" date="2016-10" db="EMBL/GenBank/DDBJ databases">
        <authorList>
            <person name="de Groot N.N."/>
        </authorList>
    </citation>
    <scope>NUCLEOTIDE SEQUENCE [LARGE SCALE GENOMIC DNA]</scope>
    <source>
        <strain evidence="9 10">DSM 29619</strain>
    </source>
</reference>
<dbReference type="PANTHER" id="PTHR10629">
    <property type="entry name" value="CYTOSINE-SPECIFIC METHYLTRANSFERASE"/>
    <property type="match status" value="1"/>
</dbReference>
<gene>
    <name evidence="9" type="ORF">SAMN05421762_2383</name>
</gene>
<comment type="similarity">
    <text evidence="6 7">Belongs to the class I-like SAM-binding methyltransferase superfamily. C5-methyltransferase family.</text>
</comment>
<dbReference type="InterPro" id="IPR029063">
    <property type="entry name" value="SAM-dependent_MTases_sf"/>
</dbReference>
<sequence>MGEQWKPTVVDLFCGAGGLTAGLEMANFRVLAGNDCFDAAGETFEKSHTGATFIPGPIQDLTAKNLKAATGLQKGELDVLAGGPPCQAYSVYNHQRGMHDERSQLFREYLRVVKEMHPKFVVMENVTGIFSAGGGEALQAIKDEFAKLGYKVQEQVLRAEEYGVPQERRRVVIIGNRVGAPIIHPEPTHGPGLKPYVTIKDAIGDLPTLKNGEDCGLMEYASEPKGDFQILVRGNRTTVENHSAPRLGQVNMDRLEHIPPGGSWRDIPFDLLPAGMKRAKRSDHTKRYGRMTWDGLSCTVLTKCDIHWGAYIHPEQNRAISVREAARLQSFPDSFVFSGSKTDQYVQVGNAVPPLLGKAVGHALIEAMEIAATEETAA</sequence>
<keyword evidence="3 6" id="KW-0949">S-adenosyl-L-methionine</keyword>
<dbReference type="EC" id="2.1.1.37" evidence="8"/>
<keyword evidence="10" id="KW-1185">Reference proteome</keyword>
<dbReference type="PROSITE" id="PS00094">
    <property type="entry name" value="C5_MTASE_1"/>
    <property type="match status" value="1"/>
</dbReference>